<protein>
    <submittedName>
        <fullName evidence="5">Regulatory protein, luxR family</fullName>
    </submittedName>
</protein>
<dbReference type="AlphaFoldDB" id="A0A1H2LBI7"/>
<dbReference type="GO" id="GO:0003677">
    <property type="term" value="F:DNA binding"/>
    <property type="evidence" value="ECO:0007669"/>
    <property type="project" value="UniProtKB-KW"/>
</dbReference>
<dbReference type="EMBL" id="LT629791">
    <property type="protein sequence ID" value="SDU78202.1"/>
    <property type="molecule type" value="Genomic_DNA"/>
</dbReference>
<dbReference type="PANTHER" id="PTHR44688:SF16">
    <property type="entry name" value="DNA-BINDING TRANSCRIPTIONAL ACTIVATOR DEVR_DOSR"/>
    <property type="match status" value="1"/>
</dbReference>
<dbReference type="PANTHER" id="PTHR44688">
    <property type="entry name" value="DNA-BINDING TRANSCRIPTIONAL ACTIVATOR DEVR_DOSR"/>
    <property type="match status" value="1"/>
</dbReference>
<keyword evidence="3" id="KW-0804">Transcription</keyword>
<dbReference type="Gene3D" id="1.25.40.10">
    <property type="entry name" value="Tetratricopeptide repeat domain"/>
    <property type="match status" value="1"/>
</dbReference>
<organism evidence="5 6">
    <name type="scientific">Jiangella alkaliphila</name>
    <dbReference type="NCBI Taxonomy" id="419479"/>
    <lineage>
        <taxon>Bacteria</taxon>
        <taxon>Bacillati</taxon>
        <taxon>Actinomycetota</taxon>
        <taxon>Actinomycetes</taxon>
        <taxon>Jiangellales</taxon>
        <taxon>Jiangellaceae</taxon>
        <taxon>Jiangella</taxon>
    </lineage>
</organism>
<dbReference type="SUPFAM" id="SSF46894">
    <property type="entry name" value="C-terminal effector domain of the bipartite response regulators"/>
    <property type="match status" value="1"/>
</dbReference>
<evidence type="ECO:0000313" key="5">
    <source>
        <dbReference type="EMBL" id="SDU78202.1"/>
    </source>
</evidence>
<dbReference type="Pfam" id="PF00196">
    <property type="entry name" value="GerE"/>
    <property type="match status" value="1"/>
</dbReference>
<evidence type="ECO:0000259" key="4">
    <source>
        <dbReference type="PROSITE" id="PS50043"/>
    </source>
</evidence>
<dbReference type="STRING" id="419479.SAMN04488563_5732"/>
<dbReference type="PROSITE" id="PS50043">
    <property type="entry name" value="HTH_LUXR_2"/>
    <property type="match status" value="1"/>
</dbReference>
<gene>
    <name evidence="5" type="ORF">SAMN04488563_5732</name>
</gene>
<evidence type="ECO:0000256" key="1">
    <source>
        <dbReference type="ARBA" id="ARBA00023015"/>
    </source>
</evidence>
<dbReference type="RefSeq" id="WP_046769669.1">
    <property type="nucleotide sequence ID" value="NZ_KQ061238.1"/>
</dbReference>
<dbReference type="InterPro" id="IPR036388">
    <property type="entry name" value="WH-like_DNA-bd_sf"/>
</dbReference>
<dbReference type="Proteomes" id="UP000182977">
    <property type="component" value="Chromosome I"/>
</dbReference>
<evidence type="ECO:0000256" key="3">
    <source>
        <dbReference type="ARBA" id="ARBA00023163"/>
    </source>
</evidence>
<name>A0A1H2LBI7_9ACTN</name>
<evidence type="ECO:0000313" key="6">
    <source>
        <dbReference type="Proteomes" id="UP000182977"/>
    </source>
</evidence>
<dbReference type="InterPro" id="IPR000792">
    <property type="entry name" value="Tscrpt_reg_LuxR_C"/>
</dbReference>
<sequence length="542" mass="58127">MNEARDLSERGRAAFAARVWDEAFALLSAADRAGHLEPSDLDRLATAAYLVGRDDESQDIAARSFRGWLRSGDSARAVRRAFWLGLHLLLDGDETRGQAWLARAAELLPADGGEPERGYLLTPEALHRLDEGDAAASHAISAEVLAIGERHDDLDLVALGRLGVGQALVELGEVGRGVAALDEVMVAVTTDDVSPQLAGIVYCAVIETCQRVLDVRRAREWTAALTRWCDAQPGLVPYRGQCLVHRAEIMRLHGEWSGALDEARSACGFLDGSAAAGAAYYQLAELRRLRGEFADAEDGYRAASRWVADPQPGIALLRLAQGRVDAAAAASRRALEAAHGRADRSRLLGAHAQIMLACGDVGAARAAADELRVIDEVFAAPLLHAQAEQADGACLLAEGDAATALGVLRRAWAVWQDLDAPYEAALVRVLIAQAHRLLGEPEPAEMELETAAWMFDQLGAGPDARRARALSERAAARGAGGLTRREVEVLRLVATGMTNRAVATELFLSERTVARHVSNIFTKLDVSSRSAATAYAYQHGLV</sequence>
<reference evidence="6" key="1">
    <citation type="submission" date="2016-10" db="EMBL/GenBank/DDBJ databases">
        <authorList>
            <person name="Varghese N."/>
            <person name="Submissions S."/>
        </authorList>
    </citation>
    <scope>NUCLEOTIDE SEQUENCE [LARGE SCALE GENOMIC DNA]</scope>
    <source>
        <strain evidence="6">DSM 45079</strain>
    </source>
</reference>
<dbReference type="PROSITE" id="PS00622">
    <property type="entry name" value="HTH_LUXR_1"/>
    <property type="match status" value="1"/>
</dbReference>
<keyword evidence="1" id="KW-0805">Transcription regulation</keyword>
<proteinExistence type="predicted"/>
<dbReference type="InterPro" id="IPR016032">
    <property type="entry name" value="Sig_transdc_resp-reg_C-effctor"/>
</dbReference>
<evidence type="ECO:0000256" key="2">
    <source>
        <dbReference type="ARBA" id="ARBA00023125"/>
    </source>
</evidence>
<accession>A0A1H2LBI7</accession>
<dbReference type="SUPFAM" id="SSF48452">
    <property type="entry name" value="TPR-like"/>
    <property type="match status" value="1"/>
</dbReference>
<keyword evidence="6" id="KW-1185">Reference proteome</keyword>
<dbReference type="CDD" id="cd06170">
    <property type="entry name" value="LuxR_C_like"/>
    <property type="match status" value="1"/>
</dbReference>
<dbReference type="InterPro" id="IPR011990">
    <property type="entry name" value="TPR-like_helical_dom_sf"/>
</dbReference>
<feature type="domain" description="HTH luxR-type" evidence="4">
    <location>
        <begin position="475"/>
        <end position="540"/>
    </location>
</feature>
<dbReference type="SMART" id="SM00421">
    <property type="entry name" value="HTH_LUXR"/>
    <property type="match status" value="1"/>
</dbReference>
<dbReference type="GO" id="GO:0006355">
    <property type="term" value="P:regulation of DNA-templated transcription"/>
    <property type="evidence" value="ECO:0007669"/>
    <property type="project" value="InterPro"/>
</dbReference>
<dbReference type="Gene3D" id="1.10.10.10">
    <property type="entry name" value="Winged helix-like DNA-binding domain superfamily/Winged helix DNA-binding domain"/>
    <property type="match status" value="1"/>
</dbReference>
<dbReference type="PRINTS" id="PR00038">
    <property type="entry name" value="HTHLUXR"/>
</dbReference>
<keyword evidence="2" id="KW-0238">DNA-binding</keyword>